<dbReference type="CDD" id="cd06581">
    <property type="entry name" value="TM_PBP1_LivM_like"/>
    <property type="match status" value="1"/>
</dbReference>
<feature type="transmembrane region" description="Helical" evidence="6">
    <location>
        <begin position="121"/>
        <end position="142"/>
    </location>
</feature>
<dbReference type="OrthoDB" id="9814461at2"/>
<feature type="transmembrane region" description="Helical" evidence="6">
    <location>
        <begin position="149"/>
        <end position="166"/>
    </location>
</feature>
<name>A0A8J3AE94_9ACTN</name>
<sequence length="387" mass="41317">MTERRTSPIGNRRAVTLRGRPELYTDYATDQAMLNTPAKRAWTALLVVGLLAAPFFLGRDLTSLLTTVFIFGIGAIGLNLVTGYAGQVSLGHAFFVGLGAYTAAFVGNEPTGSLRGLGLELWVWLPLAGLVPAVVGFLVAPIAARVRGLYLAILTLGLVFIGDHVFKEARTFTGGPGVGRRAAAPIVGGLDLSRRQEFFGVTFEGADLFYLLCFVLLLVAAVLARNLARSKAGRAFAAVRDRDIAAEVMGVPLTRTKVLAFTISSFYAGVCGGLLAITYGVIEPASFDLLLSVDFLAMILIGGVATISGSLAGAAFVVLLPRLVQTYAHYVPGISRGSTGDGLLTVFQFEGLLFGALIVAFIVLEPRGLYGLWLRVRNYWKAWPFSY</sequence>
<reference evidence="7" key="1">
    <citation type="journal article" date="2014" name="Int. J. Syst. Evol. Microbiol.">
        <title>Complete genome sequence of Corynebacterium casei LMG S-19264T (=DSM 44701T), isolated from a smear-ripened cheese.</title>
        <authorList>
            <consortium name="US DOE Joint Genome Institute (JGI-PGF)"/>
            <person name="Walter F."/>
            <person name="Albersmeier A."/>
            <person name="Kalinowski J."/>
            <person name="Ruckert C."/>
        </authorList>
    </citation>
    <scope>NUCLEOTIDE SEQUENCE</scope>
    <source>
        <strain evidence="7">CGMCC 1.14988</strain>
    </source>
</reference>
<accession>A0A8J3AE94</accession>
<proteinExistence type="predicted"/>
<feature type="transmembrane region" description="Helical" evidence="6">
    <location>
        <begin position="294"/>
        <end position="321"/>
    </location>
</feature>
<dbReference type="InterPro" id="IPR001851">
    <property type="entry name" value="ABC_transp_permease"/>
</dbReference>
<reference evidence="7" key="2">
    <citation type="submission" date="2020-09" db="EMBL/GenBank/DDBJ databases">
        <authorList>
            <person name="Sun Q."/>
            <person name="Zhou Y."/>
        </authorList>
    </citation>
    <scope>NUCLEOTIDE SEQUENCE</scope>
    <source>
        <strain evidence="7">CGMCC 1.14988</strain>
    </source>
</reference>
<dbReference type="EMBL" id="BMHA01000005">
    <property type="protein sequence ID" value="GGI06021.1"/>
    <property type="molecule type" value="Genomic_DNA"/>
</dbReference>
<keyword evidence="4 6" id="KW-1133">Transmembrane helix</keyword>
<dbReference type="PANTHER" id="PTHR30482:SF5">
    <property type="entry name" value="ABC TRANSPORTER PERMEASE PROTEIN"/>
    <property type="match status" value="1"/>
</dbReference>
<dbReference type="RefSeq" id="WP_130648647.1">
    <property type="nucleotide sequence ID" value="NZ_BMHA01000005.1"/>
</dbReference>
<evidence type="ECO:0000256" key="2">
    <source>
        <dbReference type="ARBA" id="ARBA00022475"/>
    </source>
</evidence>
<dbReference type="InterPro" id="IPR043428">
    <property type="entry name" value="LivM-like"/>
</dbReference>
<gene>
    <name evidence="7" type="ORF">GCM10011354_17020</name>
</gene>
<feature type="transmembrane region" description="Helical" evidence="6">
    <location>
        <begin position="342"/>
        <end position="364"/>
    </location>
</feature>
<evidence type="ECO:0000256" key="3">
    <source>
        <dbReference type="ARBA" id="ARBA00022692"/>
    </source>
</evidence>
<dbReference type="GO" id="GO:0015658">
    <property type="term" value="F:branched-chain amino acid transmembrane transporter activity"/>
    <property type="evidence" value="ECO:0007669"/>
    <property type="project" value="InterPro"/>
</dbReference>
<evidence type="ECO:0000313" key="7">
    <source>
        <dbReference type="EMBL" id="GGI06021.1"/>
    </source>
</evidence>
<feature type="transmembrane region" description="Helical" evidence="6">
    <location>
        <begin position="88"/>
        <end position="106"/>
    </location>
</feature>
<evidence type="ECO:0000313" key="8">
    <source>
        <dbReference type="Proteomes" id="UP000650511"/>
    </source>
</evidence>
<feature type="transmembrane region" description="Helical" evidence="6">
    <location>
        <begin position="63"/>
        <end position="81"/>
    </location>
</feature>
<dbReference type="Pfam" id="PF02653">
    <property type="entry name" value="BPD_transp_2"/>
    <property type="match status" value="1"/>
</dbReference>
<protein>
    <submittedName>
        <fullName evidence="7">Branched-chain amino acid ABC transporter permease</fullName>
    </submittedName>
</protein>
<comment type="subcellular location">
    <subcellularLocation>
        <location evidence="1">Cell membrane</location>
        <topology evidence="1">Multi-pass membrane protein</topology>
    </subcellularLocation>
</comment>
<dbReference type="Proteomes" id="UP000650511">
    <property type="component" value="Unassembled WGS sequence"/>
</dbReference>
<evidence type="ECO:0000256" key="5">
    <source>
        <dbReference type="ARBA" id="ARBA00023136"/>
    </source>
</evidence>
<keyword evidence="3 6" id="KW-0812">Transmembrane</keyword>
<evidence type="ECO:0000256" key="1">
    <source>
        <dbReference type="ARBA" id="ARBA00004651"/>
    </source>
</evidence>
<keyword evidence="5 6" id="KW-0472">Membrane</keyword>
<dbReference type="PANTHER" id="PTHR30482">
    <property type="entry name" value="HIGH-AFFINITY BRANCHED-CHAIN AMINO ACID TRANSPORT SYSTEM PERMEASE"/>
    <property type="match status" value="1"/>
</dbReference>
<evidence type="ECO:0000256" key="6">
    <source>
        <dbReference type="SAM" id="Phobius"/>
    </source>
</evidence>
<keyword evidence="8" id="KW-1185">Reference proteome</keyword>
<keyword evidence="2" id="KW-1003">Cell membrane</keyword>
<dbReference type="GO" id="GO:0005886">
    <property type="term" value="C:plasma membrane"/>
    <property type="evidence" value="ECO:0007669"/>
    <property type="project" value="UniProtKB-SubCell"/>
</dbReference>
<dbReference type="AlphaFoldDB" id="A0A8J3AE94"/>
<evidence type="ECO:0000256" key="4">
    <source>
        <dbReference type="ARBA" id="ARBA00022989"/>
    </source>
</evidence>
<feature type="transmembrane region" description="Helical" evidence="6">
    <location>
        <begin position="41"/>
        <end position="57"/>
    </location>
</feature>
<organism evidence="7 8">
    <name type="scientific">Egicoccus halophilus</name>
    <dbReference type="NCBI Taxonomy" id="1670830"/>
    <lineage>
        <taxon>Bacteria</taxon>
        <taxon>Bacillati</taxon>
        <taxon>Actinomycetota</taxon>
        <taxon>Nitriliruptoria</taxon>
        <taxon>Egicoccales</taxon>
        <taxon>Egicoccaceae</taxon>
        <taxon>Egicoccus</taxon>
    </lineage>
</organism>
<comment type="caution">
    <text evidence="7">The sequence shown here is derived from an EMBL/GenBank/DDBJ whole genome shotgun (WGS) entry which is preliminary data.</text>
</comment>
<feature type="transmembrane region" description="Helical" evidence="6">
    <location>
        <begin position="258"/>
        <end position="282"/>
    </location>
</feature>
<feature type="transmembrane region" description="Helical" evidence="6">
    <location>
        <begin position="208"/>
        <end position="228"/>
    </location>
</feature>